<organism evidence="3 4">
    <name type="scientific">Demequina mangrovi</name>
    <dbReference type="NCBI Taxonomy" id="1043493"/>
    <lineage>
        <taxon>Bacteria</taxon>
        <taxon>Bacillati</taxon>
        <taxon>Actinomycetota</taxon>
        <taxon>Actinomycetes</taxon>
        <taxon>Micrococcales</taxon>
        <taxon>Demequinaceae</taxon>
        <taxon>Demequina</taxon>
    </lineage>
</organism>
<evidence type="ECO:0000313" key="4">
    <source>
        <dbReference type="Proteomes" id="UP000183315"/>
    </source>
</evidence>
<dbReference type="PANTHER" id="PTHR35174:SF3">
    <property type="entry name" value="BLL7171 PROTEIN"/>
    <property type="match status" value="1"/>
</dbReference>
<dbReference type="eggNOG" id="COG3795">
    <property type="taxonomic scope" value="Bacteria"/>
</dbReference>
<evidence type="ECO:0000259" key="2">
    <source>
        <dbReference type="Pfam" id="PF03795"/>
    </source>
</evidence>
<dbReference type="InterPro" id="IPR005545">
    <property type="entry name" value="YCII"/>
</dbReference>
<dbReference type="Gene3D" id="3.30.70.1060">
    <property type="entry name" value="Dimeric alpha+beta barrel"/>
    <property type="match status" value="1"/>
</dbReference>
<gene>
    <name evidence="3" type="ORF">SAMN05421637_2486</name>
</gene>
<dbReference type="RefSeq" id="WP_042215832.1">
    <property type="nucleotide sequence ID" value="NZ_BBLU01000014.1"/>
</dbReference>
<dbReference type="Proteomes" id="UP000183315">
    <property type="component" value="Unassembled WGS sequence"/>
</dbReference>
<evidence type="ECO:0000313" key="3">
    <source>
        <dbReference type="EMBL" id="SEJ63188.1"/>
    </source>
</evidence>
<dbReference type="InterPro" id="IPR011008">
    <property type="entry name" value="Dimeric_a/b-barrel"/>
</dbReference>
<dbReference type="SUPFAM" id="SSF54909">
    <property type="entry name" value="Dimeric alpha+beta barrel"/>
    <property type="match status" value="1"/>
</dbReference>
<protein>
    <submittedName>
        <fullName evidence="3">Uncharacterized conserved protein</fullName>
    </submittedName>
</protein>
<dbReference type="PANTHER" id="PTHR35174">
    <property type="entry name" value="BLL7171 PROTEIN-RELATED"/>
    <property type="match status" value="1"/>
</dbReference>
<comment type="similarity">
    <text evidence="1">Belongs to the YciI family.</text>
</comment>
<dbReference type="Pfam" id="PF03795">
    <property type="entry name" value="YCII"/>
    <property type="match status" value="1"/>
</dbReference>
<reference evidence="4" key="1">
    <citation type="submission" date="2016-10" db="EMBL/GenBank/DDBJ databases">
        <authorList>
            <person name="Varghese N."/>
        </authorList>
    </citation>
    <scope>NUCLEOTIDE SEQUENCE [LARGE SCALE GENOMIC DNA]</scope>
    <source>
        <strain evidence="4">DSM 24868</strain>
    </source>
</reference>
<sequence length="107" mass="11601">MRYLFSVIDDRTGSSTPEEDAAIDEFNARLRAEGRWVLAAGIEDPAGATTIDDRDGAGEVSPGPFVRTSEHVAGFWIVEAESRDDALALAAEASRACHRRVEVRALL</sequence>
<feature type="domain" description="YCII-related" evidence="2">
    <location>
        <begin position="1"/>
        <end position="95"/>
    </location>
</feature>
<dbReference type="OrthoDB" id="3212458at2"/>
<dbReference type="STRING" id="1043493.SAMN05421637_2486"/>
<dbReference type="EMBL" id="FNZI01000006">
    <property type="protein sequence ID" value="SEJ63188.1"/>
    <property type="molecule type" value="Genomic_DNA"/>
</dbReference>
<evidence type="ECO:0000256" key="1">
    <source>
        <dbReference type="ARBA" id="ARBA00007689"/>
    </source>
</evidence>
<dbReference type="AlphaFoldDB" id="A0A1H7ACR3"/>
<keyword evidence="4" id="KW-1185">Reference proteome</keyword>
<proteinExistence type="inferred from homology"/>
<name>A0A1H7ACR3_9MICO</name>
<accession>A0A1H7ACR3</accession>